<name>A0A0B6ZWP6_9EUPU</name>
<organism evidence="1">
    <name type="scientific">Arion vulgaris</name>
    <dbReference type="NCBI Taxonomy" id="1028688"/>
    <lineage>
        <taxon>Eukaryota</taxon>
        <taxon>Metazoa</taxon>
        <taxon>Spiralia</taxon>
        <taxon>Lophotrochozoa</taxon>
        <taxon>Mollusca</taxon>
        <taxon>Gastropoda</taxon>
        <taxon>Heterobranchia</taxon>
        <taxon>Euthyneura</taxon>
        <taxon>Panpulmonata</taxon>
        <taxon>Eupulmonata</taxon>
        <taxon>Stylommatophora</taxon>
        <taxon>Helicina</taxon>
        <taxon>Arionoidea</taxon>
        <taxon>Arionidae</taxon>
        <taxon>Arion</taxon>
    </lineage>
</organism>
<dbReference type="AlphaFoldDB" id="A0A0B6ZWP6"/>
<accession>A0A0B6ZWP6</accession>
<proteinExistence type="predicted"/>
<dbReference type="EMBL" id="HACG01025917">
    <property type="protein sequence ID" value="CEK72782.1"/>
    <property type="molecule type" value="Transcribed_RNA"/>
</dbReference>
<evidence type="ECO:0000313" key="1">
    <source>
        <dbReference type="EMBL" id="CEK72782.1"/>
    </source>
</evidence>
<protein>
    <submittedName>
        <fullName evidence="1">Uncharacterized protein</fullName>
    </submittedName>
</protein>
<gene>
    <name evidence="1" type="primary">ORF83943</name>
</gene>
<reference evidence="1" key="1">
    <citation type="submission" date="2014-12" db="EMBL/GenBank/DDBJ databases">
        <title>Insight into the proteome of Arion vulgaris.</title>
        <authorList>
            <person name="Aradska J."/>
            <person name="Bulat T."/>
            <person name="Smidak R."/>
            <person name="Sarate P."/>
            <person name="Gangsoo J."/>
            <person name="Sialana F."/>
            <person name="Bilban M."/>
            <person name="Lubec G."/>
        </authorList>
    </citation>
    <scope>NUCLEOTIDE SEQUENCE</scope>
    <source>
        <tissue evidence="1">Skin</tissue>
    </source>
</reference>
<sequence>MTIITTIKEQWLVYSICRYMVPGPTSPSLNLVLENYWEVKGAESTMLTSSPIVCHKSKKNMVKYGI</sequence>
<feature type="non-terminal residue" evidence="1">
    <location>
        <position position="66"/>
    </location>
</feature>